<accession>A0ABN8Z5R3</accession>
<dbReference type="EMBL" id="OX459962">
    <property type="protein sequence ID" value="CAI9167249.1"/>
    <property type="molecule type" value="Genomic_DNA"/>
</dbReference>
<name>A0ABN8Z5R3_RANTA</name>
<dbReference type="Proteomes" id="UP001176941">
    <property type="component" value="Chromosome 26"/>
</dbReference>
<evidence type="ECO:0000313" key="3">
    <source>
        <dbReference type="Proteomes" id="UP001176941"/>
    </source>
</evidence>
<proteinExistence type="predicted"/>
<reference evidence="2" key="1">
    <citation type="submission" date="2023-04" db="EMBL/GenBank/DDBJ databases">
        <authorList>
            <consortium name="ELIXIR-Norway"/>
        </authorList>
    </citation>
    <scope>NUCLEOTIDE SEQUENCE [LARGE SCALE GENOMIC DNA]</scope>
</reference>
<evidence type="ECO:0000313" key="2">
    <source>
        <dbReference type="EMBL" id="CAI9167249.1"/>
    </source>
</evidence>
<protein>
    <submittedName>
        <fullName evidence="2">Uncharacterized protein</fullName>
    </submittedName>
</protein>
<feature type="region of interest" description="Disordered" evidence="1">
    <location>
        <begin position="1"/>
        <end position="21"/>
    </location>
</feature>
<keyword evidence="3" id="KW-1185">Reference proteome</keyword>
<sequence>MEKLRARSPQMPRARSLRVRTQVCQNPEPKCPPSYWKLLSSEESRGVLSCGNFAKLSKEWGLIVEDGKMTERGNHALLLKEKIVPAF</sequence>
<gene>
    <name evidence="2" type="ORF">MRATA1EN1_LOCUS16211</name>
</gene>
<organism evidence="2 3">
    <name type="scientific">Rangifer tarandus platyrhynchus</name>
    <name type="common">Svalbard reindeer</name>
    <dbReference type="NCBI Taxonomy" id="3082113"/>
    <lineage>
        <taxon>Eukaryota</taxon>
        <taxon>Metazoa</taxon>
        <taxon>Chordata</taxon>
        <taxon>Craniata</taxon>
        <taxon>Vertebrata</taxon>
        <taxon>Euteleostomi</taxon>
        <taxon>Mammalia</taxon>
        <taxon>Eutheria</taxon>
        <taxon>Laurasiatheria</taxon>
        <taxon>Artiodactyla</taxon>
        <taxon>Ruminantia</taxon>
        <taxon>Pecora</taxon>
        <taxon>Cervidae</taxon>
        <taxon>Odocoileinae</taxon>
        <taxon>Rangifer</taxon>
    </lineage>
</organism>
<evidence type="ECO:0000256" key="1">
    <source>
        <dbReference type="SAM" id="MobiDB-lite"/>
    </source>
</evidence>